<feature type="region of interest" description="Disordered" evidence="2">
    <location>
        <begin position="1939"/>
        <end position="1967"/>
    </location>
</feature>
<keyword evidence="1" id="KW-0802">TPR repeat</keyword>
<dbReference type="PANTHER" id="PTHR46082:SF11">
    <property type="entry name" value="AAA+ ATPASE DOMAIN-CONTAINING PROTEIN-RELATED"/>
    <property type="match status" value="1"/>
</dbReference>
<dbReference type="GO" id="GO:0009116">
    <property type="term" value="P:nucleoside metabolic process"/>
    <property type="evidence" value="ECO:0007669"/>
    <property type="project" value="InterPro"/>
</dbReference>
<reference evidence="5 6" key="1">
    <citation type="submission" date="2019-10" db="EMBL/GenBank/DDBJ databases">
        <authorList>
            <person name="Palmer J.M."/>
        </authorList>
    </citation>
    <scope>NUCLEOTIDE SEQUENCE [LARGE SCALE GENOMIC DNA]</scope>
    <source>
        <strain evidence="5 6">TWF718</strain>
    </source>
</reference>
<feature type="repeat" description="TPR" evidence="1">
    <location>
        <begin position="789"/>
        <end position="822"/>
    </location>
</feature>
<dbReference type="PROSITE" id="PS50005">
    <property type="entry name" value="TPR"/>
    <property type="match status" value="4"/>
</dbReference>
<dbReference type="PANTHER" id="PTHR46082">
    <property type="entry name" value="ATP/GTP-BINDING PROTEIN-RELATED"/>
    <property type="match status" value="1"/>
</dbReference>
<name>A0AAN8MX54_9PEZI</name>
<keyword evidence="6" id="KW-1185">Reference proteome</keyword>
<dbReference type="GO" id="GO:0043531">
    <property type="term" value="F:ADP binding"/>
    <property type="evidence" value="ECO:0007669"/>
    <property type="project" value="InterPro"/>
</dbReference>
<dbReference type="Pfam" id="PF13424">
    <property type="entry name" value="TPR_12"/>
    <property type="match status" value="4"/>
</dbReference>
<dbReference type="GO" id="GO:0003824">
    <property type="term" value="F:catalytic activity"/>
    <property type="evidence" value="ECO:0007669"/>
    <property type="project" value="InterPro"/>
</dbReference>
<dbReference type="Gene3D" id="3.40.50.1580">
    <property type="entry name" value="Nucleoside phosphorylase domain"/>
    <property type="match status" value="1"/>
</dbReference>
<organism evidence="5 6">
    <name type="scientific">Orbilia javanica</name>
    <dbReference type="NCBI Taxonomy" id="47235"/>
    <lineage>
        <taxon>Eukaryota</taxon>
        <taxon>Fungi</taxon>
        <taxon>Dikarya</taxon>
        <taxon>Ascomycota</taxon>
        <taxon>Pezizomycotina</taxon>
        <taxon>Orbiliomycetes</taxon>
        <taxon>Orbiliales</taxon>
        <taxon>Orbiliaceae</taxon>
        <taxon>Orbilia</taxon>
    </lineage>
</organism>
<evidence type="ECO:0000259" key="3">
    <source>
        <dbReference type="Pfam" id="PF00931"/>
    </source>
</evidence>
<evidence type="ECO:0000256" key="1">
    <source>
        <dbReference type="PROSITE-ProRule" id="PRU00339"/>
    </source>
</evidence>
<feature type="repeat" description="TPR" evidence="1">
    <location>
        <begin position="621"/>
        <end position="654"/>
    </location>
</feature>
<dbReference type="SUPFAM" id="SSF52540">
    <property type="entry name" value="P-loop containing nucleoside triphosphate hydrolases"/>
    <property type="match status" value="1"/>
</dbReference>
<feature type="domain" description="NB-ARC" evidence="3">
    <location>
        <begin position="179"/>
        <end position="333"/>
    </location>
</feature>
<evidence type="ECO:0000313" key="5">
    <source>
        <dbReference type="EMBL" id="KAK6356063.1"/>
    </source>
</evidence>
<feature type="compositionally biased region" description="Acidic residues" evidence="2">
    <location>
        <begin position="1939"/>
        <end position="1952"/>
    </location>
</feature>
<dbReference type="SMART" id="SM00028">
    <property type="entry name" value="TPR"/>
    <property type="match status" value="10"/>
</dbReference>
<protein>
    <recommendedName>
        <fullName evidence="7">NB-ARC domain-containing protein</fullName>
    </recommendedName>
</protein>
<dbReference type="InterPro" id="IPR035994">
    <property type="entry name" value="Nucleoside_phosphorylase_sf"/>
</dbReference>
<dbReference type="SUPFAM" id="SSF53167">
    <property type="entry name" value="Purine and uridine phosphorylases"/>
    <property type="match status" value="1"/>
</dbReference>
<feature type="repeat" description="TPR" evidence="1">
    <location>
        <begin position="831"/>
        <end position="864"/>
    </location>
</feature>
<dbReference type="InterPro" id="IPR000845">
    <property type="entry name" value="Nucleoside_phosphorylase_d"/>
</dbReference>
<gene>
    <name evidence="5" type="ORF">TWF718_000437</name>
</gene>
<sequence length="2314" mass="260290">MLDDDERVGSEGYELAPDIAYETARATSTVKTFKKLIEHEKIRILSFYETQMTPEVIKLPDGSYGRSGDHLMLVDRNSVELGISGLEELFSAQGNHSTIVKFKNEQDPTYRAVCGRLNEIIHSAETAAIQELEREKIKDVNFIIPFHMSFPRNRNFVGRAEKLSQIYEYFSDPTPTDVPRVLALIGTGGMGKTQIAIEYAYRHHRDYTAVFWVSAASEDNIRASFTEIMQQIVKEQARITWPQSSPDYHAIGSKLGLSGLIDGKGTISPNAEAVDNIKSALFSWLQLPGNSRWLLIFDNLDDLETFSVEEYLPNQGSGAILITSRRPECSQSTERVDLDGLDSKSAVALLLNLAHLTDISEAPKKEAIRLIEKLGFMPLAISHAGYYIYETKLPLVEYSSYYDKAFMKLQSRKPRFGWDYMNGTAATTWEISFSRVKEEDKEAAMLLLVSSYLNPEEISNDLWEDELANKAEVESKIAFLASYSLVKVIRSGVFSVNPVVHLWARKRSDQSERFKAVNKAVTILGKASNRGNVSRESDEWEAREERRLASHLEYLHQCLKPLSSAFVLEEQGFENQNFFDYVHSIASIFSNQGKYDEAMQWYERALSGKEKILGKHHPSTLDTFNDIARVFVNQGKYDEAMQWYERALAGREKTLGKDHPSTLDTVGGIAGVFSNQGKYDEAMQWYERALAGREKTLGKDHPSTLDTVGGIAGVFSNQGKYDEAMQWYERALSGKEKILGKHHPSTLDTFNDIARVFVNQGKYDEAMQWYKRALSGKEKILGKHHPSTLDTFNDIARVFVNQGKYDEAMQWYERALSGKEKILGKHHPSTLDTFNDIARVFVNQGKYDEAMQWYERALSGKEKILGKHHPSTLDTVGGIAGVFSNQGKYDEAMQWYERALAGREKVLGKDHPSTLDTVGGIAGVFSNQGKYDEAMQWYERALAGREKTLGKDHPSTLDTVGYIARVLFDQGKYDESVLWYGRALTGKEKALGEGNPWATEMEYKLGTDSGYASGVHNYAEADVIQSVLASNDVQAAIESDEDGRTVYSEASTVPQLEKESYISRLAETLYDEVRPDRYDSQTSARVLAILPELLRAFALKLGHNASSQMHRDVMFFVYRYKSDIVEHFKDKCSDEALETPSNPQPIDSNQLSLEERVGLMYRKTEDHTVPREDSIRVDAEHTYSYVDLDESEEARDHEFNMLHVNADTEDADPDKLEEPRGREVNILYINAYRDFINGAPAYGWLVERLRREILLAPAEPNHMLDIREQILKFLPAPRKISKKQSAKPFNVMFVLEWDPLAFVREQGYLEGAGDAIERAITLTGSLADSQALTCAEYLRQTWPSGEQTIQLIKDVLKSASGSTRTCELLDNTKLRARTQGPKFVVETIGTRDSVAEIGEQLAWLGAALSSSPHEFGIVYSVASLRAGNSVNPEAGTEFWDDVVFNINYRVEEKGQAPSSANGQCWHGMFRNPVVVKGYPILQRARNRPNMGLEIPFNMMAGLIQTEHINTFDEKLHLKGFNSMLVAMEKEDDKLMWHLLYNQDGNRISYLESRSALVHVPYIHIPELSAVRHFVGWWSKAKYNAGSTNADYNVQSSGLRNPHEGCALENIYLRPGLRVQGGSSFAVGHKDTPFHIMRGSHLEKIMWIHERYVILWDKKDMRGWLVNGTSALLHLLRKFLVHSSQSEFKSRFTFKLDSIQEAEKTYTTSSAIDVLLNENNLNLEIYRENGIPIRVKDRLKAIYNLLEQIIDYQIDVVDGHRDASQRARRYLEGWDFNDIARVRDPIQPRVTILPSIGKGWVDFTRDIYAITLFGSGFGEIIQSTDGVSCALWATLPKDTYYLAASIRDLKNIMDIDVNEGSTPMRLTGNIDWHHYIGGCEGCRSGEDGQEEHLDLVQVLLPSKFRNTSAGYKSVQLSNDSAVIFGHNKNFKWFWKDIGDPEEGEPDSSSEEPEIWPRDSGIGSSSSSSNKVFARDNYTVGIVCALSKELMAVRALFDKSYGDLKNIPRDPNHYALGCISQCNVVTTCLPSGIYGTNSANLVVSNMMRSFVNIQICFLVGIAGGVPSKKNDIRLGDVVVSQPTGIYPGVIQHDSGKALQGNEFERTGCLLPPPTSLLTAISLLRSKPDLPSQPLQEYIKRIVGIRSEYKHPGIPDLLFGTENIHTNGQETCAKCENPVSRDERESESYPRIHYGLIASGNQVVKDSKARDKLAAEGVLCVEMEAAGITNQIPCLVIRGICDYADSHKNKLWQEYACATAAAYLGLLLSVFNQPDDLVGTLLESVPTTSSRKRTVSSELDLLDRNIKKGKGRNASQW</sequence>
<evidence type="ECO:0000259" key="4">
    <source>
        <dbReference type="Pfam" id="PF01048"/>
    </source>
</evidence>
<dbReference type="Pfam" id="PF13374">
    <property type="entry name" value="TPR_10"/>
    <property type="match status" value="2"/>
</dbReference>
<dbReference type="InterPro" id="IPR002182">
    <property type="entry name" value="NB-ARC"/>
</dbReference>
<feature type="domain" description="Nucleoside phosphorylase" evidence="4">
    <location>
        <begin position="1977"/>
        <end position="2257"/>
    </location>
</feature>
<dbReference type="Pfam" id="PF00931">
    <property type="entry name" value="NB-ARC"/>
    <property type="match status" value="1"/>
</dbReference>
<comment type="caution">
    <text evidence="5">The sequence shown here is derived from an EMBL/GenBank/DDBJ whole genome shotgun (WGS) entry which is preliminary data.</text>
</comment>
<dbReference type="Proteomes" id="UP001313282">
    <property type="component" value="Unassembled WGS sequence"/>
</dbReference>
<proteinExistence type="predicted"/>
<evidence type="ECO:0008006" key="7">
    <source>
        <dbReference type="Google" id="ProtNLM"/>
    </source>
</evidence>
<evidence type="ECO:0000313" key="6">
    <source>
        <dbReference type="Proteomes" id="UP001313282"/>
    </source>
</evidence>
<dbReference type="Pfam" id="PF01048">
    <property type="entry name" value="PNP_UDP_1"/>
    <property type="match status" value="1"/>
</dbReference>
<dbReference type="InterPro" id="IPR011990">
    <property type="entry name" value="TPR-like_helical_dom_sf"/>
</dbReference>
<feature type="compositionally biased region" description="Low complexity" evidence="2">
    <location>
        <begin position="1958"/>
        <end position="1967"/>
    </location>
</feature>
<dbReference type="InterPro" id="IPR027417">
    <property type="entry name" value="P-loop_NTPase"/>
</dbReference>
<evidence type="ECO:0000256" key="2">
    <source>
        <dbReference type="SAM" id="MobiDB-lite"/>
    </source>
</evidence>
<dbReference type="EMBL" id="JAVHNR010000001">
    <property type="protein sequence ID" value="KAK6356063.1"/>
    <property type="molecule type" value="Genomic_DNA"/>
</dbReference>
<dbReference type="Gene3D" id="3.40.50.300">
    <property type="entry name" value="P-loop containing nucleotide triphosphate hydrolases"/>
    <property type="match status" value="1"/>
</dbReference>
<dbReference type="Gene3D" id="1.25.40.10">
    <property type="entry name" value="Tetratricopeptide repeat domain"/>
    <property type="match status" value="3"/>
</dbReference>
<dbReference type="InterPro" id="IPR019734">
    <property type="entry name" value="TPR_rpt"/>
</dbReference>
<accession>A0AAN8MX54</accession>
<dbReference type="InterPro" id="IPR053137">
    <property type="entry name" value="NLR-like"/>
</dbReference>
<dbReference type="SUPFAM" id="SSF48452">
    <property type="entry name" value="TPR-like"/>
    <property type="match status" value="1"/>
</dbReference>
<feature type="repeat" description="TPR" evidence="1">
    <location>
        <begin position="747"/>
        <end position="780"/>
    </location>
</feature>